<accession>A0ABD1DXB2</accession>
<feature type="non-terminal residue" evidence="1">
    <location>
        <position position="51"/>
    </location>
</feature>
<dbReference type="AlphaFoldDB" id="A0ABD1DXB2"/>
<keyword evidence="2" id="KW-1185">Reference proteome</keyword>
<evidence type="ECO:0000313" key="2">
    <source>
        <dbReference type="Proteomes" id="UP001562425"/>
    </source>
</evidence>
<dbReference type="Proteomes" id="UP001562425">
    <property type="component" value="Unassembled WGS sequence"/>
</dbReference>
<evidence type="ECO:0000313" key="1">
    <source>
        <dbReference type="EMBL" id="KAL1404343.1"/>
    </source>
</evidence>
<reference evidence="1 2" key="1">
    <citation type="submission" date="2024-05" db="EMBL/GenBank/DDBJ databases">
        <title>Culex pipiens pipiens assembly and annotation.</title>
        <authorList>
            <person name="Alout H."/>
            <person name="Durand T."/>
        </authorList>
    </citation>
    <scope>NUCLEOTIDE SEQUENCE [LARGE SCALE GENOMIC DNA]</scope>
    <source>
        <strain evidence="1">HA-2024</strain>
        <tissue evidence="1">Whole body</tissue>
    </source>
</reference>
<name>A0ABD1DXB2_CULPP</name>
<sequence length="51" mass="5616">MLASMVVNLTHLVINQESLHGNRETAGKYDISWACRQHDTSGIGRVWCGCG</sequence>
<organism evidence="1 2">
    <name type="scientific">Culex pipiens pipiens</name>
    <name type="common">Northern house mosquito</name>
    <dbReference type="NCBI Taxonomy" id="38569"/>
    <lineage>
        <taxon>Eukaryota</taxon>
        <taxon>Metazoa</taxon>
        <taxon>Ecdysozoa</taxon>
        <taxon>Arthropoda</taxon>
        <taxon>Hexapoda</taxon>
        <taxon>Insecta</taxon>
        <taxon>Pterygota</taxon>
        <taxon>Neoptera</taxon>
        <taxon>Endopterygota</taxon>
        <taxon>Diptera</taxon>
        <taxon>Nematocera</taxon>
        <taxon>Culicoidea</taxon>
        <taxon>Culicidae</taxon>
        <taxon>Culicinae</taxon>
        <taxon>Culicini</taxon>
        <taxon>Culex</taxon>
        <taxon>Culex</taxon>
    </lineage>
</organism>
<gene>
    <name evidence="1" type="ORF">pipiens_018937</name>
</gene>
<protein>
    <submittedName>
        <fullName evidence="1">Uncharacterized protein</fullName>
    </submittedName>
</protein>
<proteinExistence type="predicted"/>
<comment type="caution">
    <text evidence="1">The sequence shown here is derived from an EMBL/GenBank/DDBJ whole genome shotgun (WGS) entry which is preliminary data.</text>
</comment>
<dbReference type="EMBL" id="JBEHCU010000512">
    <property type="protein sequence ID" value="KAL1404343.1"/>
    <property type="molecule type" value="Genomic_DNA"/>
</dbReference>